<evidence type="ECO:0000313" key="1">
    <source>
        <dbReference type="EMBL" id="MPM73782.1"/>
    </source>
</evidence>
<comment type="caution">
    <text evidence="1">The sequence shown here is derived from an EMBL/GenBank/DDBJ whole genome shotgun (WGS) entry which is preliminary data.</text>
</comment>
<gene>
    <name evidence="1" type="ORF">SDC9_120767</name>
</gene>
<sequence>MGAVLKILEEVESVGVLIPGKFQKYVIPIVSLLIVRVAAAFQGSIRAGGVGAGKQGGIISFALKSAKIDDNGGLWSHVGTRRHREHQQQGKHRRQQGNKLLHPIRSFTFLLCGRSSISAIIAQKRRPVTPAARLLRDREK</sequence>
<accession>A0A645CA46</accession>
<organism evidence="1">
    <name type="scientific">bioreactor metagenome</name>
    <dbReference type="NCBI Taxonomy" id="1076179"/>
    <lineage>
        <taxon>unclassified sequences</taxon>
        <taxon>metagenomes</taxon>
        <taxon>ecological metagenomes</taxon>
    </lineage>
</organism>
<reference evidence="1" key="1">
    <citation type="submission" date="2019-08" db="EMBL/GenBank/DDBJ databases">
        <authorList>
            <person name="Kucharzyk K."/>
            <person name="Murdoch R.W."/>
            <person name="Higgins S."/>
            <person name="Loffler F."/>
        </authorList>
    </citation>
    <scope>NUCLEOTIDE SEQUENCE</scope>
</reference>
<protein>
    <submittedName>
        <fullName evidence="1">Uncharacterized protein</fullName>
    </submittedName>
</protein>
<name>A0A645CA46_9ZZZZ</name>
<dbReference type="EMBL" id="VSSQ01025564">
    <property type="protein sequence ID" value="MPM73782.1"/>
    <property type="molecule type" value="Genomic_DNA"/>
</dbReference>
<proteinExistence type="predicted"/>
<dbReference type="AlphaFoldDB" id="A0A645CA46"/>